<evidence type="ECO:0000313" key="3">
    <source>
        <dbReference type="Proteomes" id="UP000651475"/>
    </source>
</evidence>
<keyword evidence="1" id="KW-1133">Transmembrane helix</keyword>
<keyword evidence="1" id="KW-0812">Transmembrane</keyword>
<keyword evidence="3" id="KW-1185">Reference proteome</keyword>
<dbReference type="RefSeq" id="WP_186929433.1">
    <property type="nucleotide sequence ID" value="NZ_JACOOJ010000010.1"/>
</dbReference>
<feature type="transmembrane region" description="Helical" evidence="1">
    <location>
        <begin position="34"/>
        <end position="52"/>
    </location>
</feature>
<organism evidence="2 3">
    <name type="scientific">Parabacteroides hominis</name>
    <dbReference type="NCBI Taxonomy" id="2763057"/>
    <lineage>
        <taxon>Bacteria</taxon>
        <taxon>Pseudomonadati</taxon>
        <taxon>Bacteroidota</taxon>
        <taxon>Bacteroidia</taxon>
        <taxon>Bacteroidales</taxon>
        <taxon>Tannerellaceae</taxon>
        <taxon>Parabacteroides</taxon>
    </lineage>
</organism>
<comment type="caution">
    <text evidence="2">The sequence shown here is derived from an EMBL/GenBank/DDBJ whole genome shotgun (WGS) entry which is preliminary data.</text>
</comment>
<dbReference type="EMBL" id="JACOOJ010000010">
    <property type="protein sequence ID" value="MBC5632673.1"/>
    <property type="molecule type" value="Genomic_DNA"/>
</dbReference>
<evidence type="ECO:0000256" key="1">
    <source>
        <dbReference type="SAM" id="Phobius"/>
    </source>
</evidence>
<evidence type="ECO:0000313" key="2">
    <source>
        <dbReference type="EMBL" id="MBC5632673.1"/>
    </source>
</evidence>
<gene>
    <name evidence="2" type="ORF">H8S65_07815</name>
</gene>
<name>A0ABR7DPE3_9BACT</name>
<dbReference type="Proteomes" id="UP000651475">
    <property type="component" value="Unassembled WGS sequence"/>
</dbReference>
<accession>A0ABR7DPE3</accession>
<keyword evidence="1" id="KW-0472">Membrane</keyword>
<proteinExistence type="predicted"/>
<reference evidence="2 3" key="1">
    <citation type="submission" date="2020-08" db="EMBL/GenBank/DDBJ databases">
        <title>Genome public.</title>
        <authorList>
            <person name="Liu C."/>
            <person name="Sun Q."/>
        </authorList>
    </citation>
    <scope>NUCLEOTIDE SEQUENCE [LARGE SCALE GENOMIC DNA]</scope>
    <source>
        <strain evidence="2 3">NSJ-79</strain>
    </source>
</reference>
<sequence>MESLNSRRIAYSKGKTVANPNIAKLIRGFAGMKTVFIAPTTVFVAMTTVFMVDTLGTSRQ</sequence>
<protein>
    <submittedName>
        <fullName evidence="2">Uncharacterized protein</fullName>
    </submittedName>
</protein>